<evidence type="ECO:0000313" key="3">
    <source>
        <dbReference type="EMBL" id="SHJ21593.1"/>
    </source>
</evidence>
<dbReference type="Proteomes" id="UP000324781">
    <property type="component" value="Unassembled WGS sequence"/>
</dbReference>
<reference evidence="3 4" key="1">
    <citation type="submission" date="2016-11" db="EMBL/GenBank/DDBJ databases">
        <authorList>
            <person name="Varghese N."/>
            <person name="Submissions S."/>
        </authorList>
    </citation>
    <scope>NUCLEOTIDE SEQUENCE [LARGE SCALE GENOMIC DNA]</scope>
    <source>
        <strain evidence="3 4">DSM 19027</strain>
    </source>
</reference>
<keyword evidence="1" id="KW-0812">Transmembrane</keyword>
<dbReference type="GO" id="GO:0016020">
    <property type="term" value="C:membrane"/>
    <property type="evidence" value="ECO:0007669"/>
    <property type="project" value="InterPro"/>
</dbReference>
<feature type="transmembrane region" description="Helical" evidence="1">
    <location>
        <begin position="6"/>
        <end position="26"/>
    </location>
</feature>
<organism evidence="3 4">
    <name type="scientific">Thermoclostridium caenicola</name>
    <dbReference type="NCBI Taxonomy" id="659425"/>
    <lineage>
        <taxon>Bacteria</taxon>
        <taxon>Bacillati</taxon>
        <taxon>Bacillota</taxon>
        <taxon>Clostridia</taxon>
        <taxon>Eubacteriales</taxon>
        <taxon>Oscillospiraceae</taxon>
        <taxon>Thermoclostridium</taxon>
    </lineage>
</organism>
<dbReference type="RefSeq" id="WP_149678996.1">
    <property type="nucleotide sequence ID" value="NZ_FQZP01000032.1"/>
</dbReference>
<keyword evidence="1" id="KW-1133">Transmembrane helix</keyword>
<dbReference type="InterPro" id="IPR018604">
    <property type="entry name" value="YycI-like"/>
</dbReference>
<dbReference type="Pfam" id="PF09648">
    <property type="entry name" value="YycI"/>
    <property type="match status" value="1"/>
</dbReference>
<keyword evidence="4" id="KW-1185">Reference proteome</keyword>
<evidence type="ECO:0000259" key="2">
    <source>
        <dbReference type="Pfam" id="PF09648"/>
    </source>
</evidence>
<proteinExistence type="predicted"/>
<dbReference type="AlphaFoldDB" id="A0A1M6HHB4"/>
<dbReference type="OrthoDB" id="2388036at2"/>
<dbReference type="EMBL" id="FQZP01000032">
    <property type="protein sequence ID" value="SHJ21593.1"/>
    <property type="molecule type" value="Genomic_DNA"/>
</dbReference>
<evidence type="ECO:0000256" key="1">
    <source>
        <dbReference type="SAM" id="Phobius"/>
    </source>
</evidence>
<sequence length="266" mass="30453">MEWSRAKFILIFLFVVLNGFLLYSIIRTASDTRPGRDYIQLVNSLLESKNIRVECTVPSFRAESGSIVYKKGKVDESRVVSFFLGRDARQIHGGENVWEAEGKVLEIGNNRIIFNDKSPDGHLDIADREALAEELQRVFRGIGLKPGDFIPDIWDEKDGKVYVRYVRKYKGQLLFSIHADFTVSEKGLEHALVMTEEVSHTIGRSEVLSAWRLLAVSNLEENSVITDISFGFKRIHEGELYDSPVWRIRLSDGREIYYNAFTGEEI</sequence>
<gene>
    <name evidence="3" type="ORF">SAMN05444373_103225</name>
</gene>
<protein>
    <submittedName>
        <fullName evidence="3">Two-component signal transduction system YycFG, regulatory protein YycI</fullName>
    </submittedName>
</protein>
<name>A0A1M6HHB4_9FIRM</name>
<keyword evidence="1" id="KW-0472">Membrane</keyword>
<accession>A0A1M6HHB4</accession>
<evidence type="ECO:0000313" key="4">
    <source>
        <dbReference type="Proteomes" id="UP000324781"/>
    </source>
</evidence>
<feature type="domain" description="Regulatory protein YycH-like" evidence="2">
    <location>
        <begin position="42"/>
        <end position="260"/>
    </location>
</feature>